<reference evidence="1" key="2">
    <citation type="submission" date="2025-08" db="UniProtKB">
        <authorList>
            <consortium name="Ensembl"/>
        </authorList>
    </citation>
    <scope>IDENTIFICATION</scope>
</reference>
<evidence type="ECO:0000313" key="1">
    <source>
        <dbReference type="Ensembl" id="ENSHHUP00000065355.1"/>
    </source>
</evidence>
<dbReference type="PROSITE" id="PS00650">
    <property type="entry name" value="G_PROTEIN_RECEP_F2_2"/>
    <property type="match status" value="1"/>
</dbReference>
<dbReference type="Proteomes" id="UP000314982">
    <property type="component" value="Unassembled WGS sequence"/>
</dbReference>
<reference evidence="2" key="1">
    <citation type="submission" date="2018-06" db="EMBL/GenBank/DDBJ databases">
        <title>Genome assembly of Danube salmon.</title>
        <authorList>
            <person name="Macqueen D.J."/>
            <person name="Gundappa M.K."/>
        </authorList>
    </citation>
    <scope>NUCLEOTIDE SEQUENCE [LARGE SCALE GENOMIC DNA]</scope>
</reference>
<dbReference type="GeneTree" id="ENSGT00940000160103"/>
<dbReference type="Ensembl" id="ENSHHUT00000067569.1">
    <property type="protein sequence ID" value="ENSHHUP00000065355.1"/>
    <property type="gene ID" value="ENSHHUG00000038574.1"/>
</dbReference>
<organism evidence="1 2">
    <name type="scientific">Hucho hucho</name>
    <name type="common">huchen</name>
    <dbReference type="NCBI Taxonomy" id="62062"/>
    <lineage>
        <taxon>Eukaryota</taxon>
        <taxon>Metazoa</taxon>
        <taxon>Chordata</taxon>
        <taxon>Craniata</taxon>
        <taxon>Vertebrata</taxon>
        <taxon>Euteleostomi</taxon>
        <taxon>Actinopterygii</taxon>
        <taxon>Neopterygii</taxon>
        <taxon>Teleostei</taxon>
        <taxon>Protacanthopterygii</taxon>
        <taxon>Salmoniformes</taxon>
        <taxon>Salmonidae</taxon>
        <taxon>Salmoninae</taxon>
        <taxon>Hucho</taxon>
    </lineage>
</organism>
<protein>
    <recommendedName>
        <fullName evidence="3">G-protein coupled receptors family 2 profile 2 domain-containing protein</fullName>
    </recommendedName>
</protein>
<sequence>MVTDSRSNLFQVLFAVFDSVQGFVIITVHCAMRREVQDAVRCRMGGCKDDSENSPDSCKNGQVQIMVNNISFHPLLDP</sequence>
<dbReference type="Gene3D" id="1.20.1070.10">
    <property type="entry name" value="Rhodopsin 7-helix transmembrane proteins"/>
    <property type="match status" value="1"/>
</dbReference>
<dbReference type="AlphaFoldDB" id="A0A4W5PUQ8"/>
<keyword evidence="2" id="KW-1185">Reference proteome</keyword>
<dbReference type="GO" id="GO:0004930">
    <property type="term" value="F:G protein-coupled receptor activity"/>
    <property type="evidence" value="ECO:0007669"/>
    <property type="project" value="InterPro"/>
</dbReference>
<reference evidence="1" key="3">
    <citation type="submission" date="2025-09" db="UniProtKB">
        <authorList>
            <consortium name="Ensembl"/>
        </authorList>
    </citation>
    <scope>IDENTIFICATION</scope>
</reference>
<name>A0A4W5PUQ8_9TELE</name>
<proteinExistence type="predicted"/>
<accession>A0A4W5PUQ8</accession>
<dbReference type="InterPro" id="IPR017983">
    <property type="entry name" value="GPCR_2_secretin-like_CS"/>
</dbReference>
<dbReference type="STRING" id="62062.ENSHHUP00000065355"/>
<evidence type="ECO:0000313" key="2">
    <source>
        <dbReference type="Proteomes" id="UP000314982"/>
    </source>
</evidence>
<evidence type="ECO:0008006" key="3">
    <source>
        <dbReference type="Google" id="ProtNLM"/>
    </source>
</evidence>